<protein>
    <recommendedName>
        <fullName evidence="4">Tetratricopeptide repeat protein</fullName>
    </recommendedName>
</protein>
<gene>
    <name evidence="2" type="ORF">NG895_16700</name>
</gene>
<dbReference type="EMBL" id="JAMXLR010000056">
    <property type="protein sequence ID" value="MCO6045553.1"/>
    <property type="molecule type" value="Genomic_DNA"/>
</dbReference>
<feature type="chain" id="PRO_5040958547" description="Tetratricopeptide repeat protein" evidence="1">
    <location>
        <begin position="23"/>
        <end position="1012"/>
    </location>
</feature>
<evidence type="ECO:0000256" key="1">
    <source>
        <dbReference type="SAM" id="SignalP"/>
    </source>
</evidence>
<reference evidence="2" key="1">
    <citation type="submission" date="2022-06" db="EMBL/GenBank/DDBJ databases">
        <title>Aeoliella straminimaris, a novel planctomycete from sediments.</title>
        <authorList>
            <person name="Vitorino I.R."/>
            <person name="Lage O.M."/>
        </authorList>
    </citation>
    <scope>NUCLEOTIDE SEQUENCE</scope>
    <source>
        <strain evidence="2">ICT_H6.2</strain>
    </source>
</reference>
<keyword evidence="1" id="KW-0732">Signal</keyword>
<accession>A0A9X2JIB7</accession>
<feature type="signal peptide" evidence="1">
    <location>
        <begin position="1"/>
        <end position="22"/>
    </location>
</feature>
<name>A0A9X2JIB7_9BACT</name>
<dbReference type="RefSeq" id="WP_252853669.1">
    <property type="nucleotide sequence ID" value="NZ_JAMXLR010000056.1"/>
</dbReference>
<keyword evidence="3" id="KW-1185">Reference proteome</keyword>
<evidence type="ECO:0008006" key="4">
    <source>
        <dbReference type="Google" id="ProtNLM"/>
    </source>
</evidence>
<organism evidence="2 3">
    <name type="scientific">Aeoliella straminimaris</name>
    <dbReference type="NCBI Taxonomy" id="2954799"/>
    <lineage>
        <taxon>Bacteria</taxon>
        <taxon>Pseudomonadati</taxon>
        <taxon>Planctomycetota</taxon>
        <taxon>Planctomycetia</taxon>
        <taxon>Pirellulales</taxon>
        <taxon>Lacipirellulaceae</taxon>
        <taxon>Aeoliella</taxon>
    </lineage>
</organism>
<dbReference type="Proteomes" id="UP001155241">
    <property type="component" value="Unassembled WGS sequence"/>
</dbReference>
<evidence type="ECO:0000313" key="3">
    <source>
        <dbReference type="Proteomes" id="UP001155241"/>
    </source>
</evidence>
<sequence length="1012" mass="112780">MLKQKLLLPALLVLSLPLAVRAADDSSRFLDAMRARGHYDLALDFLTDSKNSRLVSDDFKKQIPYERGVTLLSKWQVTPSASERDRLTATIKSELSAYAAANAGTPRAADAQNQMAGLLKQMATRDLIELEARPTPPADAPQIKERARRNFAEARELYKKVEESLVNQLAEFPKNLNARTQAAEIDQRRAMRERLANVRWLISEVLFLQAETLDRESPEAKKLYNQVAEECQALYDKYDGYGIGFTARVKQGECYLRLGELKKASGCFEDVIVRGGDADVFRSQVTEALALQAEILLADKQYDALLEKQGQWLEKVRPQELRQPSWLELAYYVAEAKRVKAADPEIKDAEKRRLKGEAFQNYTAVAKLPGKYQNDARQLLATEFAGIEEKDDRRQVKTFEQAMQAAKDAINSMNAARQTLPAAKANNPAGVAALEEQSARGYDDAIHYLDVAGTLVDDDTPIAELNERRWLRCWLYWQDEEFYRSAVLAEFIARRYPEDPKASGAAQVALVSYQKLFNEAIKQGGADAGKAEATKLKDLASFITRRWGSSALADTAFGVLLDFSIRDKEFDVALDLVNQLPEDHRAVFQARIANAMWDAQLRAASQKDTSVDRAALRDQSSELMASSFDAVASDPAAADVLAASSLYLTLARLEEGDYQQAIQLLEDPQNGAIALSKTNNPIASRQAYAVEAYKAALRSYVSVVPPQTDKAVATMAELEKAVGGSDPEKLTRVYLQLGVQLQQQIKDLQAAGKVDEAKRVSKAFVAFLDKLNERGSSDPTVRQWIAQTYYNLAEGLQGDSSAEETRAQYYSRAADSYQQIVEDPNSGLTGNRLLAVKMQYAQTLRYAGKYDEAMKQFESILTEKEMMIPAQTAAAYTLQEWGAASDASKFKEALMGSGPLNAKGKPTVWGWSYISKVAISVARSKPQMQAQFKELFYEAWLNIARVSYLRSLSNNQDAMLKQARKVVTEMVGSYPELLKMPIREEYDGLLKSIQRAEGVPPTGLKELLEENN</sequence>
<evidence type="ECO:0000313" key="2">
    <source>
        <dbReference type="EMBL" id="MCO6045553.1"/>
    </source>
</evidence>
<dbReference type="AlphaFoldDB" id="A0A9X2JIB7"/>
<comment type="caution">
    <text evidence="2">The sequence shown here is derived from an EMBL/GenBank/DDBJ whole genome shotgun (WGS) entry which is preliminary data.</text>
</comment>
<proteinExistence type="predicted"/>